<keyword evidence="3" id="KW-1185">Reference proteome</keyword>
<dbReference type="EMBL" id="ML977556">
    <property type="protein sequence ID" value="KAF2008077.1"/>
    <property type="molecule type" value="Genomic_DNA"/>
</dbReference>
<dbReference type="Proteomes" id="UP000799779">
    <property type="component" value="Unassembled WGS sequence"/>
</dbReference>
<evidence type="ECO:0000256" key="1">
    <source>
        <dbReference type="SAM" id="MobiDB-lite"/>
    </source>
</evidence>
<evidence type="ECO:0000313" key="2">
    <source>
        <dbReference type="EMBL" id="KAF2008077.1"/>
    </source>
</evidence>
<accession>A0A6A5X5F9</accession>
<name>A0A6A5X5F9_9PLEO</name>
<organism evidence="2 3">
    <name type="scientific">Amniculicola lignicola CBS 123094</name>
    <dbReference type="NCBI Taxonomy" id="1392246"/>
    <lineage>
        <taxon>Eukaryota</taxon>
        <taxon>Fungi</taxon>
        <taxon>Dikarya</taxon>
        <taxon>Ascomycota</taxon>
        <taxon>Pezizomycotina</taxon>
        <taxon>Dothideomycetes</taxon>
        <taxon>Pleosporomycetidae</taxon>
        <taxon>Pleosporales</taxon>
        <taxon>Amniculicolaceae</taxon>
        <taxon>Amniculicola</taxon>
    </lineage>
</organism>
<sequence length="105" mass="11616">MKRDGLTMHGAASGRPWSNLSYKGKRCSRLRRSKGVNAHYCCAGVAQKREERSHHVTIRLYGDGPNSKALLDTVIVREIENIATADIMAVSDDEEGAKAGEEFLR</sequence>
<protein>
    <submittedName>
        <fullName evidence="2">Uncharacterized protein</fullName>
    </submittedName>
</protein>
<reference evidence="2" key="1">
    <citation type="journal article" date="2020" name="Stud. Mycol.">
        <title>101 Dothideomycetes genomes: a test case for predicting lifestyles and emergence of pathogens.</title>
        <authorList>
            <person name="Haridas S."/>
            <person name="Albert R."/>
            <person name="Binder M."/>
            <person name="Bloem J."/>
            <person name="Labutti K."/>
            <person name="Salamov A."/>
            <person name="Andreopoulos B."/>
            <person name="Baker S."/>
            <person name="Barry K."/>
            <person name="Bills G."/>
            <person name="Bluhm B."/>
            <person name="Cannon C."/>
            <person name="Castanera R."/>
            <person name="Culley D."/>
            <person name="Daum C."/>
            <person name="Ezra D."/>
            <person name="Gonzalez J."/>
            <person name="Henrissat B."/>
            <person name="Kuo A."/>
            <person name="Liang C."/>
            <person name="Lipzen A."/>
            <person name="Lutzoni F."/>
            <person name="Magnuson J."/>
            <person name="Mondo S."/>
            <person name="Nolan M."/>
            <person name="Ohm R."/>
            <person name="Pangilinan J."/>
            <person name="Park H.-J."/>
            <person name="Ramirez L."/>
            <person name="Alfaro M."/>
            <person name="Sun H."/>
            <person name="Tritt A."/>
            <person name="Yoshinaga Y."/>
            <person name="Zwiers L.-H."/>
            <person name="Turgeon B."/>
            <person name="Goodwin S."/>
            <person name="Spatafora J."/>
            <person name="Crous P."/>
            <person name="Grigoriev I."/>
        </authorList>
    </citation>
    <scope>NUCLEOTIDE SEQUENCE</scope>
    <source>
        <strain evidence="2">CBS 123094</strain>
    </source>
</reference>
<evidence type="ECO:0000313" key="3">
    <source>
        <dbReference type="Proteomes" id="UP000799779"/>
    </source>
</evidence>
<proteinExistence type="predicted"/>
<gene>
    <name evidence="2" type="ORF">P154DRAFT_15383</name>
</gene>
<feature type="region of interest" description="Disordered" evidence="1">
    <location>
        <begin position="1"/>
        <end position="21"/>
    </location>
</feature>
<dbReference type="AlphaFoldDB" id="A0A6A5X5F9"/>